<reference evidence="4 7" key="2">
    <citation type="submission" date="2020-10" db="EMBL/GenBank/DDBJ databases">
        <title>Genome sequences of Pseudomonas isolates.</title>
        <authorList>
            <person name="Wessels L."/>
            <person name="Reich F."/>
            <person name="Hammerl J."/>
        </authorList>
    </citation>
    <scope>NUCLEOTIDE SEQUENCE [LARGE SCALE GENOMIC DNA]</scope>
    <source>
        <strain evidence="4 7">20-MO00624-0</strain>
    </source>
</reference>
<evidence type="ECO:0000313" key="4">
    <source>
        <dbReference type="EMBL" id="MBF8640188.1"/>
    </source>
</evidence>
<dbReference type="GeneID" id="300266457"/>
<dbReference type="InterPro" id="IPR036291">
    <property type="entry name" value="NAD(P)-bd_dom_sf"/>
</dbReference>
<dbReference type="Gene3D" id="1.10.1040.10">
    <property type="entry name" value="N-(1-d-carboxylethyl)-l-norvaline Dehydrogenase, domain 2"/>
    <property type="match status" value="1"/>
</dbReference>
<feature type="domain" description="Phosphogluconate dehydrogenase NAD-binding putative C-terminal" evidence="3">
    <location>
        <begin position="189"/>
        <end position="256"/>
    </location>
</feature>
<evidence type="ECO:0000313" key="7">
    <source>
        <dbReference type="Proteomes" id="UP000626180"/>
    </source>
</evidence>
<dbReference type="EMBL" id="UAUF01000009">
    <property type="protein sequence ID" value="SPZ03925.1"/>
    <property type="molecule type" value="Genomic_DNA"/>
</dbReference>
<evidence type="ECO:0000313" key="5">
    <source>
        <dbReference type="EMBL" id="SPZ03925.1"/>
    </source>
</evidence>
<proteinExistence type="predicted"/>
<dbReference type="EMBL" id="JADMCD010000002">
    <property type="protein sequence ID" value="MBF8640188.1"/>
    <property type="molecule type" value="Genomic_DNA"/>
</dbReference>
<evidence type="ECO:0000256" key="1">
    <source>
        <dbReference type="ARBA" id="ARBA00023002"/>
    </source>
</evidence>
<dbReference type="GO" id="GO:0016491">
    <property type="term" value="F:oxidoreductase activity"/>
    <property type="evidence" value="ECO:0007669"/>
    <property type="project" value="UniProtKB-KW"/>
</dbReference>
<gene>
    <name evidence="4" type="ORF">IRZ65_05805</name>
    <name evidence="5" type="ORF">NCTC11842_01266</name>
</gene>
<organism evidence="5 6">
    <name type="scientific">Pseudomonas luteola</name>
    <dbReference type="NCBI Taxonomy" id="47886"/>
    <lineage>
        <taxon>Bacteria</taxon>
        <taxon>Pseudomonadati</taxon>
        <taxon>Pseudomonadota</taxon>
        <taxon>Gammaproteobacteria</taxon>
        <taxon>Pseudomonadales</taxon>
        <taxon>Pseudomonadaceae</taxon>
        <taxon>Pseudomonas</taxon>
    </lineage>
</organism>
<dbReference type="SUPFAM" id="SSF51735">
    <property type="entry name" value="NAD(P)-binding Rossmann-fold domains"/>
    <property type="match status" value="1"/>
</dbReference>
<name>A0A2X2CVG3_PSELU</name>
<evidence type="ECO:0000313" key="6">
    <source>
        <dbReference type="Proteomes" id="UP000250443"/>
    </source>
</evidence>
<dbReference type="InterPro" id="IPR008927">
    <property type="entry name" value="6-PGluconate_DH-like_C_sf"/>
</dbReference>
<protein>
    <submittedName>
        <fullName evidence="4">NAD(P)-dependent oxidoreductase</fullName>
    </submittedName>
    <submittedName>
        <fullName evidence="5">Phosphogluconate dehydrogenase</fullName>
    </submittedName>
</protein>
<sequence length="279" mass="29819">MTLTVALIAPGSMGAAVGRYLRDHGLDVCTTLAGRSVATRERAAAAGLREVEQEQLGEADILLSIVPPSEALPLAQELAPLLGRMKKTVYVDCNAIAPATVEQVGQTLTDAGCAFVDAAIFGTPPSPERTCPSFYASGEHAARFAQLNDYGLPVKVLEAPIGAASGLKMSYAGITKGLTGLIAAMVQAAERSGSGQALRDELKCSQPMLYEWANEKLPDMYPKAYRWVAEMEEIAAFAQKDRPSEALYLAMAQLYWRLAENRAAGAGNDVAELEKWLAR</sequence>
<reference evidence="5 6" key="1">
    <citation type="submission" date="2018-06" db="EMBL/GenBank/DDBJ databases">
        <authorList>
            <consortium name="Pathogen Informatics"/>
            <person name="Doyle S."/>
        </authorList>
    </citation>
    <scope>NUCLEOTIDE SEQUENCE [LARGE SCALE GENOMIC DNA]</scope>
    <source>
        <strain evidence="5 6">NCTC11842</strain>
    </source>
</reference>
<feature type="domain" description="6-phosphogluconate dehydrogenase NADP-binding" evidence="2">
    <location>
        <begin position="5"/>
        <end position="142"/>
    </location>
</feature>
<dbReference type="Proteomes" id="UP000250443">
    <property type="component" value="Unassembled WGS sequence"/>
</dbReference>
<dbReference type="Pfam" id="PF09130">
    <property type="entry name" value="DUF1932"/>
    <property type="match status" value="1"/>
</dbReference>
<dbReference type="Pfam" id="PF03446">
    <property type="entry name" value="NAD_binding_2"/>
    <property type="match status" value="1"/>
</dbReference>
<dbReference type="Proteomes" id="UP000626180">
    <property type="component" value="Unassembled WGS sequence"/>
</dbReference>
<dbReference type="RefSeq" id="WP_010795232.1">
    <property type="nucleotide sequence ID" value="NZ_CP044086.1"/>
</dbReference>
<dbReference type="InterPro" id="IPR015814">
    <property type="entry name" value="Pgluconate_DH_NAD-bd_C"/>
</dbReference>
<dbReference type="InterPro" id="IPR013328">
    <property type="entry name" value="6PGD_dom2"/>
</dbReference>
<evidence type="ECO:0000259" key="3">
    <source>
        <dbReference type="Pfam" id="PF09130"/>
    </source>
</evidence>
<dbReference type="Gene3D" id="3.40.50.720">
    <property type="entry name" value="NAD(P)-binding Rossmann-like Domain"/>
    <property type="match status" value="1"/>
</dbReference>
<evidence type="ECO:0000259" key="2">
    <source>
        <dbReference type="Pfam" id="PF03446"/>
    </source>
</evidence>
<keyword evidence="1" id="KW-0560">Oxidoreductase</keyword>
<dbReference type="GO" id="GO:0050661">
    <property type="term" value="F:NADP binding"/>
    <property type="evidence" value="ECO:0007669"/>
    <property type="project" value="InterPro"/>
</dbReference>
<accession>A0A2X2CVG3</accession>
<dbReference type="SUPFAM" id="SSF48179">
    <property type="entry name" value="6-phosphogluconate dehydrogenase C-terminal domain-like"/>
    <property type="match status" value="1"/>
</dbReference>
<dbReference type="InterPro" id="IPR006115">
    <property type="entry name" value="6PGDH_NADP-bd"/>
</dbReference>
<keyword evidence="7" id="KW-1185">Reference proteome</keyword>
<dbReference type="AlphaFoldDB" id="A0A2X2CVG3"/>